<name>A0A4V1M9L9_9BACT</name>
<accession>A0A4V1M9L9</accession>
<gene>
    <name evidence="1" type="ORF">ESB13_17885</name>
</gene>
<dbReference type="AlphaFoldDB" id="A0A4V1M9L9"/>
<dbReference type="Proteomes" id="UP000290545">
    <property type="component" value="Unassembled WGS sequence"/>
</dbReference>
<sequence length="209" mass="24185">MSETYFAKSMVMALGFDSILPIQEIDAMAAQQLPAFSLYCRKKEDKANFHFKVDFIRDGSEMYHVDGYTAALLVNRDFDQVYIGSVSVRDLEEDFKQLPWNERYAGDARTRLDAWNNLYAAIEKLVWIISSPSHEDRLIGIYLALNYLPLSMLGSFYITRDVFTVLPKDMLIHVDFSGATAYYPVDKATSELYSRLDTQEKKSLFRFFK</sequence>
<evidence type="ECO:0000313" key="2">
    <source>
        <dbReference type="Proteomes" id="UP000290545"/>
    </source>
</evidence>
<dbReference type="EMBL" id="SDHZ01000003">
    <property type="protein sequence ID" value="RXK81670.1"/>
    <property type="molecule type" value="Genomic_DNA"/>
</dbReference>
<keyword evidence="2" id="KW-1185">Reference proteome</keyword>
<proteinExistence type="predicted"/>
<organism evidence="1 2">
    <name type="scientific">Filimonas effusa</name>
    <dbReference type="NCBI Taxonomy" id="2508721"/>
    <lineage>
        <taxon>Bacteria</taxon>
        <taxon>Pseudomonadati</taxon>
        <taxon>Bacteroidota</taxon>
        <taxon>Chitinophagia</taxon>
        <taxon>Chitinophagales</taxon>
        <taxon>Chitinophagaceae</taxon>
        <taxon>Filimonas</taxon>
    </lineage>
</organism>
<protein>
    <submittedName>
        <fullName evidence="1">Uncharacterized protein</fullName>
    </submittedName>
</protein>
<dbReference type="OrthoDB" id="9821626at2"/>
<evidence type="ECO:0000313" key="1">
    <source>
        <dbReference type="EMBL" id="RXK81670.1"/>
    </source>
</evidence>
<dbReference type="RefSeq" id="WP_129005067.1">
    <property type="nucleotide sequence ID" value="NZ_SDHZ01000003.1"/>
</dbReference>
<comment type="caution">
    <text evidence="1">The sequence shown here is derived from an EMBL/GenBank/DDBJ whole genome shotgun (WGS) entry which is preliminary data.</text>
</comment>
<reference evidence="1 2" key="1">
    <citation type="submission" date="2019-01" db="EMBL/GenBank/DDBJ databases">
        <title>Filimonas sp. strain TTM-71.</title>
        <authorList>
            <person name="Chen W.-M."/>
        </authorList>
    </citation>
    <scope>NUCLEOTIDE SEQUENCE [LARGE SCALE GENOMIC DNA]</scope>
    <source>
        <strain evidence="1 2">TTM-71</strain>
    </source>
</reference>